<proteinExistence type="inferred from homology"/>
<comment type="function">
    <text evidence="7">Part of a binding-protein-dependent transport system for a sugar.</text>
</comment>
<dbReference type="Pfam" id="PF01547">
    <property type="entry name" value="SBP_bac_1"/>
    <property type="match status" value="1"/>
</dbReference>
<protein>
    <recommendedName>
        <fullName evidence="8">Probable sugar-binding periplasmic protein</fullName>
    </recommendedName>
</protein>
<evidence type="ECO:0000256" key="1">
    <source>
        <dbReference type="ARBA" id="ARBA00004418"/>
    </source>
</evidence>
<evidence type="ECO:0000256" key="9">
    <source>
        <dbReference type="SAM" id="SignalP"/>
    </source>
</evidence>
<evidence type="ECO:0000256" key="5">
    <source>
        <dbReference type="ARBA" id="ARBA00022729"/>
    </source>
</evidence>
<dbReference type="EMBL" id="FPKU01000002">
    <property type="protein sequence ID" value="SFZ84601.1"/>
    <property type="molecule type" value="Genomic_DNA"/>
</dbReference>
<name>A0A1K2HY78_9HYPH</name>
<reference evidence="10 11" key="1">
    <citation type="submission" date="2016-11" db="EMBL/GenBank/DDBJ databases">
        <authorList>
            <person name="Jaros S."/>
            <person name="Januszkiewicz K."/>
            <person name="Wedrychowicz H."/>
        </authorList>
    </citation>
    <scope>NUCLEOTIDE SEQUENCE [LARGE SCALE GENOMIC DNA]</scope>
    <source>
        <strain evidence="10 11">ATCC 23634</strain>
    </source>
</reference>
<keyword evidence="6" id="KW-0574">Periplasm</keyword>
<evidence type="ECO:0000256" key="6">
    <source>
        <dbReference type="ARBA" id="ARBA00022764"/>
    </source>
</evidence>
<evidence type="ECO:0000313" key="10">
    <source>
        <dbReference type="EMBL" id="SFZ84601.1"/>
    </source>
</evidence>
<gene>
    <name evidence="10" type="ORF">SAMN02983003_2108</name>
</gene>
<dbReference type="RefSeq" id="WP_244545305.1">
    <property type="nucleotide sequence ID" value="NZ_FPKU01000002.1"/>
</dbReference>
<keyword evidence="5 9" id="KW-0732">Signal</keyword>
<dbReference type="Proteomes" id="UP000183447">
    <property type="component" value="Unassembled WGS sequence"/>
</dbReference>
<dbReference type="AlphaFoldDB" id="A0A1K2HY78"/>
<feature type="chain" id="PRO_5013358092" description="Probable sugar-binding periplasmic protein" evidence="9">
    <location>
        <begin position="25"/>
        <end position="423"/>
    </location>
</feature>
<evidence type="ECO:0000256" key="8">
    <source>
        <dbReference type="ARBA" id="ARBA00049753"/>
    </source>
</evidence>
<keyword evidence="3" id="KW-0813">Transport</keyword>
<dbReference type="PANTHER" id="PTHR43649:SF28">
    <property type="entry name" value="BINDING PROTEIN COMPONENT OF ABC SUGAR TRANSPORTER-RELATED"/>
    <property type="match status" value="1"/>
</dbReference>
<sequence>MDRSKSGLMAATALSALIALPVSAQDNSVSFLHYWTSGGEAAAVAEVRKAFEAQGGVWIDQAVAGGGGDAHDQVLRSRTLAGDAPGAAIPKASDAIEWARAGYIVDLEAVAAENKWDEILPAAFLPTIKLDGRYIAVPLFVHRFDSMWANAKLLADNGLEMPETWAEFNAAADALLAAGITPLAHGGQSWQDEILFEAVAIGVGGAEFFRKAFVELDQDTLRSDTMLAVFDQFRKLRGYVDANFSGRDWNLASAMVANGEAAFQIMGDWAKGEFSAAGLALGQDILCSGAPRDQPGGYAYVVNSLSFFSKQQNNPAASPGQELLAKVLLEPEVQLAANLAKGSVPAVKGLDLSSYDACAIKAAEYLAAADADGTLVPSVQGGTVNIASVRGAVIDTATAFFNSDMSSAEGVETLADALRDATE</sequence>
<keyword evidence="4" id="KW-0762">Sugar transport</keyword>
<feature type="signal peptide" evidence="9">
    <location>
        <begin position="1"/>
        <end position="24"/>
    </location>
</feature>
<evidence type="ECO:0000313" key="11">
    <source>
        <dbReference type="Proteomes" id="UP000183447"/>
    </source>
</evidence>
<evidence type="ECO:0000256" key="7">
    <source>
        <dbReference type="ARBA" id="ARBA00049629"/>
    </source>
</evidence>
<evidence type="ECO:0000256" key="2">
    <source>
        <dbReference type="ARBA" id="ARBA00008520"/>
    </source>
</evidence>
<evidence type="ECO:0000256" key="3">
    <source>
        <dbReference type="ARBA" id="ARBA00022448"/>
    </source>
</evidence>
<dbReference type="PANTHER" id="PTHR43649">
    <property type="entry name" value="ARABINOSE-BINDING PROTEIN-RELATED"/>
    <property type="match status" value="1"/>
</dbReference>
<evidence type="ECO:0000256" key="4">
    <source>
        <dbReference type="ARBA" id="ARBA00022597"/>
    </source>
</evidence>
<comment type="subcellular location">
    <subcellularLocation>
        <location evidence="1">Periplasm</location>
    </subcellularLocation>
</comment>
<dbReference type="STRING" id="665118.SAMN02983003_2108"/>
<dbReference type="InterPro" id="IPR006059">
    <property type="entry name" value="SBP"/>
</dbReference>
<dbReference type="Gene3D" id="3.40.190.10">
    <property type="entry name" value="Periplasmic binding protein-like II"/>
    <property type="match status" value="2"/>
</dbReference>
<dbReference type="SUPFAM" id="SSF53850">
    <property type="entry name" value="Periplasmic binding protein-like II"/>
    <property type="match status" value="1"/>
</dbReference>
<organism evidence="10 11">
    <name type="scientific">Devosia enhydra</name>
    <dbReference type="NCBI Taxonomy" id="665118"/>
    <lineage>
        <taxon>Bacteria</taxon>
        <taxon>Pseudomonadati</taxon>
        <taxon>Pseudomonadota</taxon>
        <taxon>Alphaproteobacteria</taxon>
        <taxon>Hyphomicrobiales</taxon>
        <taxon>Devosiaceae</taxon>
        <taxon>Devosia</taxon>
    </lineage>
</organism>
<dbReference type="GO" id="GO:0042597">
    <property type="term" value="C:periplasmic space"/>
    <property type="evidence" value="ECO:0007669"/>
    <property type="project" value="UniProtKB-SubCell"/>
</dbReference>
<dbReference type="InterPro" id="IPR050490">
    <property type="entry name" value="Bact_solute-bd_prot1"/>
</dbReference>
<keyword evidence="11" id="KW-1185">Reference proteome</keyword>
<accession>A0A1K2HY78</accession>
<comment type="similarity">
    <text evidence="2">Belongs to the bacterial solute-binding protein 1 family.</text>
</comment>